<keyword evidence="1" id="KW-0808">Transferase</keyword>
<protein>
    <recommendedName>
        <fullName evidence="2">Histidine kinase/HSP90-like ATPase domain-containing protein</fullName>
    </recommendedName>
</protein>
<dbReference type="InterPro" id="IPR003594">
    <property type="entry name" value="HATPase_dom"/>
</dbReference>
<comment type="caution">
    <text evidence="3">The sequence shown here is derived from an EMBL/GenBank/DDBJ whole genome shotgun (WGS) entry which is preliminary data.</text>
</comment>
<sequence>MEDTIVLKPVPEAIKSARDHVGMIASALHMDDFIPRLIVSELAANAWRHAKPDDHIIVRAYPLHGRLVVEVWDQSDEMPVIQHPDVTQEDGRGLMILSQLVFRWGTRPVAEGGKIVFAEIAV</sequence>
<keyword evidence="4" id="KW-1185">Reference proteome</keyword>
<dbReference type="EMBL" id="BAAATD010000029">
    <property type="protein sequence ID" value="GAA2639452.1"/>
    <property type="molecule type" value="Genomic_DNA"/>
</dbReference>
<reference evidence="3 4" key="1">
    <citation type="journal article" date="2019" name="Int. J. Syst. Evol. Microbiol.">
        <title>The Global Catalogue of Microorganisms (GCM) 10K type strain sequencing project: providing services to taxonomists for standard genome sequencing and annotation.</title>
        <authorList>
            <consortium name="The Broad Institute Genomics Platform"/>
            <consortium name="The Broad Institute Genome Sequencing Center for Infectious Disease"/>
            <person name="Wu L."/>
            <person name="Ma J."/>
        </authorList>
    </citation>
    <scope>NUCLEOTIDE SEQUENCE [LARGE SCALE GENOMIC DNA]</scope>
    <source>
        <strain evidence="3 4">JCM 6833</strain>
    </source>
</reference>
<keyword evidence="1" id="KW-0418">Kinase</keyword>
<evidence type="ECO:0000256" key="1">
    <source>
        <dbReference type="ARBA" id="ARBA00022527"/>
    </source>
</evidence>
<keyword evidence="1" id="KW-0723">Serine/threonine-protein kinase</keyword>
<evidence type="ECO:0000313" key="4">
    <source>
        <dbReference type="Proteomes" id="UP001501509"/>
    </source>
</evidence>
<dbReference type="InterPro" id="IPR050267">
    <property type="entry name" value="Anti-sigma-factor_SerPK"/>
</dbReference>
<dbReference type="PANTHER" id="PTHR35526">
    <property type="entry name" value="ANTI-SIGMA-F FACTOR RSBW-RELATED"/>
    <property type="match status" value="1"/>
</dbReference>
<proteinExistence type="predicted"/>
<evidence type="ECO:0000313" key="3">
    <source>
        <dbReference type="EMBL" id="GAA2639452.1"/>
    </source>
</evidence>
<organism evidence="3 4">
    <name type="scientific">Actinomadura fulvescens</name>
    <dbReference type="NCBI Taxonomy" id="46160"/>
    <lineage>
        <taxon>Bacteria</taxon>
        <taxon>Bacillati</taxon>
        <taxon>Actinomycetota</taxon>
        <taxon>Actinomycetes</taxon>
        <taxon>Streptosporangiales</taxon>
        <taxon>Thermomonosporaceae</taxon>
        <taxon>Actinomadura</taxon>
    </lineage>
</organism>
<name>A0ABN3QZJ2_9ACTN</name>
<dbReference type="InterPro" id="IPR036890">
    <property type="entry name" value="HATPase_C_sf"/>
</dbReference>
<gene>
    <name evidence="3" type="ORF">GCM10010411_94590</name>
</gene>
<feature type="domain" description="Histidine kinase/HSP90-like ATPase" evidence="2">
    <location>
        <begin position="36"/>
        <end position="103"/>
    </location>
</feature>
<evidence type="ECO:0000259" key="2">
    <source>
        <dbReference type="Pfam" id="PF13581"/>
    </source>
</evidence>
<dbReference type="RefSeq" id="WP_344549358.1">
    <property type="nucleotide sequence ID" value="NZ_BAAATD010000029.1"/>
</dbReference>
<accession>A0ABN3QZJ2</accession>
<dbReference type="Gene3D" id="3.30.565.10">
    <property type="entry name" value="Histidine kinase-like ATPase, C-terminal domain"/>
    <property type="match status" value="1"/>
</dbReference>
<dbReference type="Proteomes" id="UP001501509">
    <property type="component" value="Unassembled WGS sequence"/>
</dbReference>
<dbReference type="CDD" id="cd16936">
    <property type="entry name" value="HATPase_RsbW-like"/>
    <property type="match status" value="1"/>
</dbReference>
<dbReference type="PANTHER" id="PTHR35526:SF3">
    <property type="entry name" value="ANTI-SIGMA-F FACTOR RSBW"/>
    <property type="match status" value="1"/>
</dbReference>
<dbReference type="SUPFAM" id="SSF55874">
    <property type="entry name" value="ATPase domain of HSP90 chaperone/DNA topoisomerase II/histidine kinase"/>
    <property type="match status" value="1"/>
</dbReference>
<dbReference type="Pfam" id="PF13581">
    <property type="entry name" value="HATPase_c_2"/>
    <property type="match status" value="1"/>
</dbReference>